<dbReference type="AlphaFoldDB" id="A0A0A9HSQ7"/>
<proteinExistence type="predicted"/>
<name>A0A0A9HSQ7_ARUDO</name>
<feature type="region of interest" description="Disordered" evidence="1">
    <location>
        <begin position="1"/>
        <end position="55"/>
    </location>
</feature>
<accession>A0A0A9HSQ7</accession>
<evidence type="ECO:0000313" key="2">
    <source>
        <dbReference type="EMBL" id="JAE38869.1"/>
    </source>
</evidence>
<feature type="compositionally biased region" description="Low complexity" evidence="1">
    <location>
        <begin position="18"/>
        <end position="30"/>
    </location>
</feature>
<dbReference type="EMBL" id="GBRH01159027">
    <property type="protein sequence ID" value="JAE38869.1"/>
    <property type="molecule type" value="Transcribed_RNA"/>
</dbReference>
<evidence type="ECO:0000256" key="1">
    <source>
        <dbReference type="SAM" id="MobiDB-lite"/>
    </source>
</evidence>
<organism evidence="2">
    <name type="scientific">Arundo donax</name>
    <name type="common">Giant reed</name>
    <name type="synonym">Donax arundinaceus</name>
    <dbReference type="NCBI Taxonomy" id="35708"/>
    <lineage>
        <taxon>Eukaryota</taxon>
        <taxon>Viridiplantae</taxon>
        <taxon>Streptophyta</taxon>
        <taxon>Embryophyta</taxon>
        <taxon>Tracheophyta</taxon>
        <taxon>Spermatophyta</taxon>
        <taxon>Magnoliopsida</taxon>
        <taxon>Liliopsida</taxon>
        <taxon>Poales</taxon>
        <taxon>Poaceae</taxon>
        <taxon>PACMAD clade</taxon>
        <taxon>Arundinoideae</taxon>
        <taxon>Arundineae</taxon>
        <taxon>Arundo</taxon>
    </lineage>
</organism>
<reference evidence="2" key="1">
    <citation type="submission" date="2014-09" db="EMBL/GenBank/DDBJ databases">
        <authorList>
            <person name="Magalhaes I.L.F."/>
            <person name="Oliveira U."/>
            <person name="Santos F.R."/>
            <person name="Vidigal T.H.D.A."/>
            <person name="Brescovit A.D."/>
            <person name="Santos A.J."/>
        </authorList>
    </citation>
    <scope>NUCLEOTIDE SEQUENCE</scope>
    <source>
        <tissue evidence="2">Shoot tissue taken approximately 20 cm above the soil surface</tissue>
    </source>
</reference>
<sequence length="119" mass="11982">MPAKEGPVGAETEVVSKQAAVAQQPETPQAAEEEEAKGTATVGTQDPGEEVAGSPVAAEAAGIGAVGDTITEATLLVPPPWAKAAELKPSLSFPLLRESGPDEPDKAGFLSLPPASPSW</sequence>
<feature type="region of interest" description="Disordered" evidence="1">
    <location>
        <begin position="94"/>
        <end position="119"/>
    </location>
</feature>
<reference evidence="2" key="2">
    <citation type="journal article" date="2015" name="Data Brief">
        <title>Shoot transcriptome of the giant reed, Arundo donax.</title>
        <authorList>
            <person name="Barrero R.A."/>
            <person name="Guerrero F.D."/>
            <person name="Moolhuijzen P."/>
            <person name="Goolsby J.A."/>
            <person name="Tidwell J."/>
            <person name="Bellgard S.E."/>
            <person name="Bellgard M.I."/>
        </authorList>
    </citation>
    <scope>NUCLEOTIDE SEQUENCE</scope>
    <source>
        <tissue evidence="2">Shoot tissue taken approximately 20 cm above the soil surface</tissue>
    </source>
</reference>
<protein>
    <submittedName>
        <fullName evidence="2">Uncharacterized protein</fullName>
    </submittedName>
</protein>